<dbReference type="Gene3D" id="3.50.50.60">
    <property type="entry name" value="FAD/NAD(P)-binding domain"/>
    <property type="match status" value="1"/>
</dbReference>
<dbReference type="Gene3D" id="3.30.9.10">
    <property type="entry name" value="D-Amino Acid Oxidase, subunit A, domain 2"/>
    <property type="match status" value="1"/>
</dbReference>
<feature type="domain" description="FAD dependent oxidoreductase" evidence="2">
    <location>
        <begin position="42"/>
        <end position="402"/>
    </location>
</feature>
<reference evidence="4" key="2">
    <citation type="submission" date="2023-07" db="EMBL/GenBank/DDBJ databases">
        <title>Genomic analysis of Rhodococcus opacus VOC-14 with glycol ethers degradation activity.</title>
        <authorList>
            <person name="Narkevich D.A."/>
            <person name="Hlushen A.M."/>
            <person name="Akhremchuk A.E."/>
            <person name="Sikolenko M.A."/>
            <person name="Valentovich L.N."/>
        </authorList>
    </citation>
    <scope>NUCLEOTIDE SEQUENCE</scope>
    <source>
        <strain evidence="4">VOC-14</strain>
    </source>
</reference>
<keyword evidence="4" id="KW-0560">Oxidoreductase</keyword>
<dbReference type="Proteomes" id="UP001066327">
    <property type="component" value="Unassembled WGS sequence"/>
</dbReference>
<dbReference type="GO" id="GO:0005737">
    <property type="term" value="C:cytoplasm"/>
    <property type="evidence" value="ECO:0007669"/>
    <property type="project" value="TreeGrafter"/>
</dbReference>
<evidence type="ECO:0000313" key="4">
    <source>
        <dbReference type="EMBL" id="WLF44283.1"/>
    </source>
</evidence>
<organism evidence="4 6">
    <name type="scientific">Rhodococcus opacus</name>
    <name type="common">Nocardia opaca</name>
    <dbReference type="NCBI Taxonomy" id="37919"/>
    <lineage>
        <taxon>Bacteria</taxon>
        <taxon>Bacillati</taxon>
        <taxon>Actinomycetota</taxon>
        <taxon>Actinomycetes</taxon>
        <taxon>Mycobacteriales</taxon>
        <taxon>Nocardiaceae</taxon>
        <taxon>Rhodococcus</taxon>
    </lineage>
</organism>
<name>A0AAX3Y513_RHOOP</name>
<dbReference type="Proteomes" id="UP001231166">
    <property type="component" value="Chromosome"/>
</dbReference>
<proteinExistence type="predicted"/>
<dbReference type="EMBL" id="CP130953">
    <property type="protein sequence ID" value="WLF44283.1"/>
    <property type="molecule type" value="Genomic_DNA"/>
</dbReference>
<sequence length="469" mass="51376">MVVSNARAERGVSGAADGTPLWREDREHASRRPALPGNITADVAIVGAGFTGLWAAYYLLQADPTLKVVLLEREYAGFGASGRNGGWASSIFPVSLGRVEQLYSHRAALDLQSAMNETVSEIGDVVAAEKIDCEYSRDGFVSLARSQAQWARAKATVDGAERFGTHGQWQLLDADAAREKVNAAGVLGGIYTEHCALLHPDKLVRGLAGWVEERGGVIYEDTAVDEIGKGIVWTRHGSVTASVVIRATEAFTPEFPEYRRNVAPLYSLVVATAPLPDEVRLELGLDGRTAFNDMRNLRIYAHPTNDGRLVFGGRGAPYHFRSKVHPSFDVDEKIHEKIIDTMHEFFPTLKDVPITHRWGGPLGVPRDWFPSVGYDQNNKMAWAGPYVGDGVATSNLAGRILRNLILDKRDDLNSLPVVNHHSPKWEVEPFRWFGVNAGLRAAATADLEERVTNKPSKVSALLEKLTGAH</sequence>
<evidence type="ECO:0000256" key="1">
    <source>
        <dbReference type="SAM" id="MobiDB-lite"/>
    </source>
</evidence>
<feature type="region of interest" description="Disordered" evidence="1">
    <location>
        <begin position="1"/>
        <end position="30"/>
    </location>
</feature>
<keyword evidence="5" id="KW-1185">Reference proteome</keyword>
<dbReference type="EMBL" id="JAPWIS010000014">
    <property type="protein sequence ID" value="MCZ4586916.1"/>
    <property type="molecule type" value="Genomic_DNA"/>
</dbReference>
<evidence type="ECO:0000259" key="2">
    <source>
        <dbReference type="Pfam" id="PF01266"/>
    </source>
</evidence>
<accession>A0AAX3Y513</accession>
<dbReference type="RefSeq" id="WP_054246866.1">
    <property type="nucleotide sequence ID" value="NZ_CP130953.1"/>
</dbReference>
<dbReference type="Pfam" id="PF01266">
    <property type="entry name" value="DAO"/>
    <property type="match status" value="1"/>
</dbReference>
<evidence type="ECO:0000313" key="6">
    <source>
        <dbReference type="Proteomes" id="UP001231166"/>
    </source>
</evidence>
<dbReference type="GO" id="GO:0016491">
    <property type="term" value="F:oxidoreductase activity"/>
    <property type="evidence" value="ECO:0007669"/>
    <property type="project" value="UniProtKB-KW"/>
</dbReference>
<dbReference type="SUPFAM" id="SSF51905">
    <property type="entry name" value="FAD/NAD(P)-binding domain"/>
    <property type="match status" value="1"/>
</dbReference>
<dbReference type="AlphaFoldDB" id="A0AAX3Y513"/>
<evidence type="ECO:0000313" key="5">
    <source>
        <dbReference type="Proteomes" id="UP001066327"/>
    </source>
</evidence>
<dbReference type="InterPro" id="IPR036188">
    <property type="entry name" value="FAD/NAD-bd_sf"/>
</dbReference>
<evidence type="ECO:0000313" key="3">
    <source>
        <dbReference type="EMBL" id="MCZ4586916.1"/>
    </source>
</evidence>
<protein>
    <submittedName>
        <fullName evidence="4">FAD-binding oxidoreductase</fullName>
        <ecNumber evidence="4">1.-.-.-</ecNumber>
    </submittedName>
</protein>
<gene>
    <name evidence="3" type="ORF">O4328_25050</name>
    <name evidence="4" type="ORF">Q5707_20085</name>
</gene>
<reference evidence="3" key="1">
    <citation type="submission" date="2022-12" db="EMBL/GenBank/DDBJ databases">
        <authorList>
            <person name="Krivoruchko A.V."/>
            <person name="Elkin A."/>
        </authorList>
    </citation>
    <scope>NUCLEOTIDE SEQUENCE</scope>
    <source>
        <strain evidence="3">IEGM 249</strain>
    </source>
</reference>
<dbReference type="EC" id="1.-.-.-" evidence="4"/>
<dbReference type="InterPro" id="IPR006076">
    <property type="entry name" value="FAD-dep_OxRdtase"/>
</dbReference>
<dbReference type="PANTHER" id="PTHR13847:SF285">
    <property type="entry name" value="FAD DEPENDENT OXIDOREDUCTASE DOMAIN-CONTAINING PROTEIN"/>
    <property type="match status" value="1"/>
</dbReference>
<dbReference type="PANTHER" id="PTHR13847">
    <property type="entry name" value="SARCOSINE DEHYDROGENASE-RELATED"/>
    <property type="match status" value="1"/>
</dbReference>